<protein>
    <submittedName>
        <fullName evidence="4">Hpt domain-containing protein</fullName>
    </submittedName>
</protein>
<proteinExistence type="predicted"/>
<gene>
    <name evidence="4" type="ORF">J1N51_09900</name>
</gene>
<dbReference type="GO" id="GO:0000160">
    <property type="term" value="P:phosphorelay signal transduction system"/>
    <property type="evidence" value="ECO:0007669"/>
    <property type="project" value="UniProtKB-KW"/>
</dbReference>
<dbReference type="Gene3D" id="1.20.120.160">
    <property type="entry name" value="HPT domain"/>
    <property type="match status" value="1"/>
</dbReference>
<reference evidence="4" key="1">
    <citation type="submission" date="2021-03" db="EMBL/GenBank/DDBJ databases">
        <title>Description of Psychrosphaera ytuae sp. nov. isolated from deep sea sediment of South China Sea.</title>
        <authorList>
            <person name="Zhang J."/>
            <person name="Xu X.-D."/>
        </authorList>
    </citation>
    <scope>NUCLEOTIDE SEQUENCE</scope>
    <source>
        <strain evidence="4">MTZ26</strain>
    </source>
</reference>
<evidence type="ECO:0000313" key="4">
    <source>
        <dbReference type="EMBL" id="QTH63055.1"/>
    </source>
</evidence>
<dbReference type="InterPro" id="IPR008207">
    <property type="entry name" value="Sig_transdc_His_kin_Hpt_dom"/>
</dbReference>
<keyword evidence="5" id="KW-1185">Reference proteome</keyword>
<evidence type="ECO:0000256" key="2">
    <source>
        <dbReference type="PROSITE-ProRule" id="PRU00110"/>
    </source>
</evidence>
<evidence type="ECO:0000256" key="1">
    <source>
        <dbReference type="ARBA" id="ARBA00023012"/>
    </source>
</evidence>
<evidence type="ECO:0000259" key="3">
    <source>
        <dbReference type="PROSITE" id="PS50894"/>
    </source>
</evidence>
<dbReference type="AlphaFoldDB" id="A0A975DCD5"/>
<evidence type="ECO:0000313" key="5">
    <source>
        <dbReference type="Proteomes" id="UP000682739"/>
    </source>
</evidence>
<organism evidence="4 5">
    <name type="scientific">Psychrosphaera ytuae</name>
    <dbReference type="NCBI Taxonomy" id="2820710"/>
    <lineage>
        <taxon>Bacteria</taxon>
        <taxon>Pseudomonadati</taxon>
        <taxon>Pseudomonadota</taxon>
        <taxon>Gammaproteobacteria</taxon>
        <taxon>Alteromonadales</taxon>
        <taxon>Pseudoalteromonadaceae</taxon>
        <taxon>Psychrosphaera</taxon>
    </lineage>
</organism>
<accession>A0A975DCD5</accession>
<dbReference type="PROSITE" id="PS50894">
    <property type="entry name" value="HPT"/>
    <property type="match status" value="1"/>
</dbReference>
<dbReference type="EMBL" id="CP072110">
    <property type="protein sequence ID" value="QTH63055.1"/>
    <property type="molecule type" value="Genomic_DNA"/>
</dbReference>
<sequence length="209" mass="24005">MSGTKSADQPTTTVNYPSSLNVMQPELATVTHLNQPETFLVVLEMFIQQHETFRDDVESAIRTNNGPELHILIHTLKGSSGALGLQKLHEISTELDLQLTQRVDIESLNMTPLFDVLRLSLVDCRNILELNKINKDDLSNDEDADLVVLLRQLRQKLHHHEHINSPFIDILRSVLHEQNNRKYDQVLELVDRFEYSEAYQSLLDLDSKN</sequence>
<feature type="domain" description="HPt" evidence="3">
    <location>
        <begin position="35"/>
        <end position="131"/>
    </location>
</feature>
<dbReference type="Proteomes" id="UP000682739">
    <property type="component" value="Chromosome"/>
</dbReference>
<dbReference type="RefSeq" id="WP_208830884.1">
    <property type="nucleotide sequence ID" value="NZ_CP072110.1"/>
</dbReference>
<keyword evidence="1" id="KW-0902">Two-component regulatory system</keyword>
<keyword evidence="2" id="KW-0597">Phosphoprotein</keyword>
<dbReference type="KEGG" id="psym:J1N51_09900"/>
<dbReference type="SUPFAM" id="SSF47226">
    <property type="entry name" value="Histidine-containing phosphotransfer domain, HPT domain"/>
    <property type="match status" value="1"/>
</dbReference>
<dbReference type="Pfam" id="PF01627">
    <property type="entry name" value="Hpt"/>
    <property type="match status" value="1"/>
</dbReference>
<name>A0A975DCD5_9GAMM</name>
<dbReference type="GO" id="GO:0004672">
    <property type="term" value="F:protein kinase activity"/>
    <property type="evidence" value="ECO:0007669"/>
    <property type="project" value="UniProtKB-ARBA"/>
</dbReference>
<dbReference type="InterPro" id="IPR036641">
    <property type="entry name" value="HPT_dom_sf"/>
</dbReference>
<feature type="modified residue" description="Phosphohistidine" evidence="2">
    <location>
        <position position="74"/>
    </location>
</feature>